<proteinExistence type="predicted"/>
<reference evidence="2" key="1">
    <citation type="journal article" date="2011" name="Nature">
        <title>Genome sequence and analysis of the tuber crop potato.</title>
        <authorList>
            <consortium name="The Potato Genome Sequencing Consortium"/>
        </authorList>
    </citation>
    <scope>NUCLEOTIDE SEQUENCE [LARGE SCALE GENOMIC DNA]</scope>
    <source>
        <strain evidence="2">cv. DM1-3 516 R44</strain>
    </source>
</reference>
<dbReference type="Gramene" id="PGSC0003DMT400060873">
    <property type="protein sequence ID" value="PGSC0003DMT400060873"/>
    <property type="gene ID" value="PGSC0003DMG402023679"/>
</dbReference>
<dbReference type="HOGENOM" id="CLU_3128017_0_0_1"/>
<dbReference type="EnsemblPlants" id="PGSC0003DMT400060873">
    <property type="protein sequence ID" value="PGSC0003DMT400060873"/>
    <property type="gene ID" value="PGSC0003DMG402023679"/>
</dbReference>
<dbReference type="InParanoid" id="M1C6K8"/>
<sequence length="50" mass="5770">MPVLGTLCEKWKYIASCRISYQATRYQICSHRVYRKGAQGTCRSECQVPV</sequence>
<protein>
    <submittedName>
        <fullName evidence="1">Uncharacterized protein</fullName>
    </submittedName>
</protein>
<reference evidence="1" key="2">
    <citation type="submission" date="2015-06" db="UniProtKB">
        <authorList>
            <consortium name="EnsemblPlants"/>
        </authorList>
    </citation>
    <scope>IDENTIFICATION</scope>
    <source>
        <strain evidence="1">DM1-3 516 R44</strain>
    </source>
</reference>
<dbReference type="PaxDb" id="4113-PGSC0003DMT400060873"/>
<organism evidence="1 2">
    <name type="scientific">Solanum tuberosum</name>
    <name type="common">Potato</name>
    <dbReference type="NCBI Taxonomy" id="4113"/>
    <lineage>
        <taxon>Eukaryota</taxon>
        <taxon>Viridiplantae</taxon>
        <taxon>Streptophyta</taxon>
        <taxon>Embryophyta</taxon>
        <taxon>Tracheophyta</taxon>
        <taxon>Spermatophyta</taxon>
        <taxon>Magnoliopsida</taxon>
        <taxon>eudicotyledons</taxon>
        <taxon>Gunneridae</taxon>
        <taxon>Pentapetalae</taxon>
        <taxon>asterids</taxon>
        <taxon>lamiids</taxon>
        <taxon>Solanales</taxon>
        <taxon>Solanaceae</taxon>
        <taxon>Solanoideae</taxon>
        <taxon>Solaneae</taxon>
        <taxon>Solanum</taxon>
    </lineage>
</organism>
<keyword evidence="2" id="KW-1185">Reference proteome</keyword>
<accession>M1C6K8</accession>
<evidence type="ECO:0000313" key="1">
    <source>
        <dbReference type="EnsemblPlants" id="PGSC0003DMT400060873"/>
    </source>
</evidence>
<name>M1C6K8_SOLTU</name>
<dbReference type="Proteomes" id="UP000011115">
    <property type="component" value="Unassembled WGS sequence"/>
</dbReference>
<evidence type="ECO:0000313" key="2">
    <source>
        <dbReference type="Proteomes" id="UP000011115"/>
    </source>
</evidence>
<dbReference type="AlphaFoldDB" id="M1C6K8"/>